<protein>
    <submittedName>
        <fullName evidence="7">DNA segregation ATPase and related proteins (FtsK/SpoIIIE family)</fullName>
    </submittedName>
</protein>
<dbReference type="InterPro" id="IPR027417">
    <property type="entry name" value="P-loop_NTPase"/>
</dbReference>
<gene>
    <name evidence="7" type="ORF">PSSU_0711</name>
</gene>
<dbReference type="InterPro" id="IPR002543">
    <property type="entry name" value="FtsK_dom"/>
</dbReference>
<feature type="binding site" evidence="3">
    <location>
        <begin position="172"/>
        <end position="179"/>
    </location>
    <ligand>
        <name>ATP</name>
        <dbReference type="ChEBI" id="CHEBI:30616"/>
    </ligand>
</feature>
<dbReference type="PANTHER" id="PTHR22683:SF1">
    <property type="entry name" value="TYPE VII SECRETION SYSTEM PROTEIN ESSC"/>
    <property type="match status" value="1"/>
</dbReference>
<feature type="region of interest" description="Disordered" evidence="4">
    <location>
        <begin position="425"/>
        <end position="482"/>
    </location>
</feature>
<evidence type="ECO:0000313" key="8">
    <source>
        <dbReference type="Proteomes" id="UP000216454"/>
    </source>
</evidence>
<dbReference type="InterPro" id="IPR003593">
    <property type="entry name" value="AAA+_ATPase"/>
</dbReference>
<keyword evidence="2 3" id="KW-0067">ATP-binding</keyword>
<dbReference type="InterPro" id="IPR050206">
    <property type="entry name" value="FtsK/SpoIIIE/SftA"/>
</dbReference>
<evidence type="ECO:0000256" key="2">
    <source>
        <dbReference type="ARBA" id="ARBA00022840"/>
    </source>
</evidence>
<dbReference type="EMBL" id="MWWQ01000006">
    <property type="protein sequence ID" value="OZG51928.1"/>
    <property type="molecule type" value="Genomic_DNA"/>
</dbReference>
<dbReference type="Proteomes" id="UP000216454">
    <property type="component" value="Unassembled WGS sequence"/>
</dbReference>
<evidence type="ECO:0000256" key="1">
    <source>
        <dbReference type="ARBA" id="ARBA00022741"/>
    </source>
</evidence>
<keyword evidence="1 3" id="KW-0547">Nucleotide-binding</keyword>
<evidence type="ECO:0000256" key="4">
    <source>
        <dbReference type="SAM" id="MobiDB-lite"/>
    </source>
</evidence>
<dbReference type="PANTHER" id="PTHR22683">
    <property type="entry name" value="SPORULATION PROTEIN RELATED"/>
    <property type="match status" value="1"/>
</dbReference>
<dbReference type="SUPFAM" id="SSF52540">
    <property type="entry name" value="P-loop containing nucleoside triphosphate hydrolases"/>
    <property type="match status" value="2"/>
</dbReference>
<sequence>MAGMVMQQGNHWYLGFVIPAAVGSLASCAAMIVQMREAKNAAELYEGTDSDTVRQAPATADFATLQLPAPPPLEELLFPAVPASKSCRPQHAWRAVCHAWSRRSPPCDGQPDARRDGRNDSGLCAPIGIGTDVPSFAPPMPVPDGMPGRADASARTVTIDITRQGPHALVAGTTGSGKSVLLESWCLALACLNPSDRLHFVFLDFKGGAAFRLLRKLPHCVGDVSDLSLAHAARALRALESELRRREELLARQGAATMHELGHPCPRLLVVVDEFAALRQRMPDYVNRLVSLASLGRSLGMNLIICTQNPLGQVSADMKANLNLNICLRVRDALQSSELIGSPHAAHISPRQPGTAFLSDGADLTMVRCSPCSCTATWVRACQRAAAFCGLETPEPLFSPPLPRHVDGNDLQAASLDMRMSDRLLPSGQCGSHASPNAQATSARAAGAQATDAGTTGAGTTGHAAKAGESQSHRQCPRPSDGLSVGLRDDGIHVSLWLLTLKGNLAIIGAPGCGKSTALAAIMQAARESGWLALPAKPPWTARLIQPDGRMTFVADDADSLLDPLAQGDGAMDFRRALDDRATHVVFAVRSARHVRYPEDCAQRIVFPTPDKSTNTLMGIPADLAATLSEEDWRTPGRAVAMTDASFLVQWRACNGGPTAPRER</sequence>
<keyword evidence="5" id="KW-0472">Membrane</keyword>
<dbReference type="Pfam" id="PF01580">
    <property type="entry name" value="FtsK_SpoIIIE"/>
    <property type="match status" value="1"/>
</dbReference>
<keyword evidence="5" id="KW-0812">Transmembrane</keyword>
<dbReference type="SMART" id="SM00382">
    <property type="entry name" value="AAA"/>
    <property type="match status" value="2"/>
</dbReference>
<evidence type="ECO:0000256" key="3">
    <source>
        <dbReference type="PROSITE-ProRule" id="PRU00289"/>
    </source>
</evidence>
<proteinExistence type="predicted"/>
<dbReference type="CDD" id="cd01127">
    <property type="entry name" value="TrwB_TraG_TraD_VirD4"/>
    <property type="match status" value="1"/>
</dbReference>
<dbReference type="GO" id="GO:0003677">
    <property type="term" value="F:DNA binding"/>
    <property type="evidence" value="ECO:0007669"/>
    <property type="project" value="InterPro"/>
</dbReference>
<dbReference type="GO" id="GO:0005524">
    <property type="term" value="F:ATP binding"/>
    <property type="evidence" value="ECO:0007669"/>
    <property type="project" value="UniProtKB-UniRule"/>
</dbReference>
<dbReference type="Gene3D" id="3.40.50.300">
    <property type="entry name" value="P-loop containing nucleotide triphosphate hydrolases"/>
    <property type="match status" value="1"/>
</dbReference>
<name>A0A261EYK8_9BIFI</name>
<evidence type="ECO:0000313" key="7">
    <source>
        <dbReference type="EMBL" id="OZG51928.1"/>
    </source>
</evidence>
<feature type="transmembrane region" description="Helical" evidence="5">
    <location>
        <begin position="12"/>
        <end position="33"/>
    </location>
</feature>
<keyword evidence="8" id="KW-1185">Reference proteome</keyword>
<evidence type="ECO:0000256" key="5">
    <source>
        <dbReference type="SAM" id="Phobius"/>
    </source>
</evidence>
<organism evidence="7 8">
    <name type="scientific">Pseudoscardovia suis</name>
    <dbReference type="NCBI Taxonomy" id="987063"/>
    <lineage>
        <taxon>Bacteria</taxon>
        <taxon>Bacillati</taxon>
        <taxon>Actinomycetota</taxon>
        <taxon>Actinomycetes</taxon>
        <taxon>Bifidobacteriales</taxon>
        <taxon>Bifidobacteriaceae</taxon>
        <taxon>Pseudoscardovia</taxon>
    </lineage>
</organism>
<dbReference type="AlphaFoldDB" id="A0A261EYK8"/>
<dbReference type="PROSITE" id="PS50901">
    <property type="entry name" value="FTSK"/>
    <property type="match status" value="1"/>
</dbReference>
<reference evidence="7 8" key="1">
    <citation type="journal article" date="2017" name="BMC Genomics">
        <title>Comparative genomic and phylogenomic analyses of the Bifidobacteriaceae family.</title>
        <authorList>
            <person name="Lugli G.A."/>
            <person name="Milani C."/>
            <person name="Turroni F."/>
            <person name="Duranti S."/>
            <person name="Mancabelli L."/>
            <person name="Mangifesta M."/>
            <person name="Ferrario C."/>
            <person name="Modesto M."/>
            <person name="Mattarelli P."/>
            <person name="Jiri K."/>
            <person name="van Sinderen D."/>
            <person name="Ventura M."/>
        </authorList>
    </citation>
    <scope>NUCLEOTIDE SEQUENCE [LARGE SCALE GENOMIC DNA]</scope>
    <source>
        <strain evidence="7 8">DSM 24744</strain>
    </source>
</reference>
<comment type="caution">
    <text evidence="7">The sequence shown here is derived from an EMBL/GenBank/DDBJ whole genome shotgun (WGS) entry which is preliminary data.</text>
</comment>
<keyword evidence="5" id="KW-1133">Transmembrane helix</keyword>
<evidence type="ECO:0000259" key="6">
    <source>
        <dbReference type="PROSITE" id="PS50901"/>
    </source>
</evidence>
<feature type="compositionally biased region" description="Low complexity" evidence="4">
    <location>
        <begin position="438"/>
        <end position="455"/>
    </location>
</feature>
<accession>A0A261EYK8</accession>
<feature type="domain" description="FtsK" evidence="6">
    <location>
        <begin position="154"/>
        <end position="337"/>
    </location>
</feature>